<dbReference type="VEuPathDB" id="TrichDB:TRFO_04126"/>
<keyword evidence="2" id="KW-0472">Membrane</keyword>
<feature type="transmembrane region" description="Helical" evidence="2">
    <location>
        <begin position="45"/>
        <end position="62"/>
    </location>
</feature>
<feature type="transmembrane region" description="Helical" evidence="2">
    <location>
        <begin position="87"/>
        <end position="108"/>
    </location>
</feature>
<keyword evidence="2" id="KW-1133">Transmembrane helix</keyword>
<evidence type="ECO:0000256" key="1">
    <source>
        <dbReference type="SAM" id="MobiDB-lite"/>
    </source>
</evidence>
<dbReference type="Proteomes" id="UP000179807">
    <property type="component" value="Unassembled WGS sequence"/>
</dbReference>
<proteinExistence type="predicted"/>
<evidence type="ECO:0000313" key="3">
    <source>
        <dbReference type="EMBL" id="OHT10634.1"/>
    </source>
</evidence>
<feature type="compositionally biased region" description="Low complexity" evidence="1">
    <location>
        <begin position="1"/>
        <end position="17"/>
    </location>
</feature>
<gene>
    <name evidence="3" type="ORF">TRFO_04126</name>
</gene>
<evidence type="ECO:0000313" key="4">
    <source>
        <dbReference type="Proteomes" id="UP000179807"/>
    </source>
</evidence>
<dbReference type="RefSeq" id="XP_068363770.1">
    <property type="nucleotide sequence ID" value="XM_068491705.1"/>
</dbReference>
<evidence type="ECO:0000256" key="2">
    <source>
        <dbReference type="SAM" id="Phobius"/>
    </source>
</evidence>
<accession>A0A1J4KHW3</accession>
<dbReference type="GeneID" id="94826409"/>
<sequence>MSSSSSTSRDSSSRSTPTPSPTPKGRCCKCQCFLRKIASPTCLKIYLALTVLFACIILSFFFDKDGKYTGQTVYEIAQSQPYWQKNVYIGFVFSLIFLIATVIFNQCCPCNH</sequence>
<comment type="caution">
    <text evidence="3">The sequence shown here is derived from an EMBL/GenBank/DDBJ whole genome shotgun (WGS) entry which is preliminary data.</text>
</comment>
<keyword evidence="4" id="KW-1185">Reference proteome</keyword>
<organism evidence="3 4">
    <name type="scientific">Tritrichomonas foetus</name>
    <dbReference type="NCBI Taxonomy" id="1144522"/>
    <lineage>
        <taxon>Eukaryota</taxon>
        <taxon>Metamonada</taxon>
        <taxon>Parabasalia</taxon>
        <taxon>Tritrichomonadida</taxon>
        <taxon>Tritrichomonadidae</taxon>
        <taxon>Tritrichomonas</taxon>
    </lineage>
</organism>
<dbReference type="AlphaFoldDB" id="A0A1J4KHW3"/>
<name>A0A1J4KHW3_9EUKA</name>
<keyword evidence="2" id="KW-0812">Transmembrane</keyword>
<protein>
    <submittedName>
        <fullName evidence="3">Uncharacterized protein</fullName>
    </submittedName>
</protein>
<reference evidence="3" key="1">
    <citation type="submission" date="2016-10" db="EMBL/GenBank/DDBJ databases">
        <authorList>
            <person name="Benchimol M."/>
            <person name="Almeida L.G."/>
            <person name="Vasconcelos A.T."/>
            <person name="Perreira-Neves A."/>
            <person name="Rosa I.A."/>
            <person name="Tasca T."/>
            <person name="Bogo M.R."/>
            <person name="de Souza W."/>
        </authorList>
    </citation>
    <scope>NUCLEOTIDE SEQUENCE [LARGE SCALE GENOMIC DNA]</scope>
    <source>
        <strain evidence="3">K</strain>
    </source>
</reference>
<dbReference type="EMBL" id="MLAK01000605">
    <property type="protein sequence ID" value="OHT10634.1"/>
    <property type="molecule type" value="Genomic_DNA"/>
</dbReference>
<feature type="region of interest" description="Disordered" evidence="1">
    <location>
        <begin position="1"/>
        <end position="25"/>
    </location>
</feature>